<dbReference type="HOGENOM" id="CLU_1685168_0_0_5"/>
<keyword evidence="2" id="KW-0812">Transmembrane</keyword>
<evidence type="ECO:0000256" key="2">
    <source>
        <dbReference type="SAM" id="Phobius"/>
    </source>
</evidence>
<organism evidence="3 4">
    <name type="scientific">Rhizobium gallicum bv. gallicum R602sp</name>
    <dbReference type="NCBI Taxonomy" id="1041138"/>
    <lineage>
        <taxon>Bacteria</taxon>
        <taxon>Pseudomonadati</taxon>
        <taxon>Pseudomonadota</taxon>
        <taxon>Alphaproteobacteria</taxon>
        <taxon>Hyphomicrobiales</taxon>
        <taxon>Rhizobiaceae</taxon>
        <taxon>Rhizobium/Agrobacterium group</taxon>
        <taxon>Rhizobium</taxon>
    </lineage>
</organism>
<keyword evidence="2" id="KW-0472">Membrane</keyword>
<sequence>MEAQRSWAEPGPDGWTLRRPRLPPTCMTTTSRTARCGPACRVVWQGYGLIAVPYADECERKPSAGRPGDVMNNFLAKTLASINALIAIVILAFFTLSGATAASAQGGSGMFVIGAIFGAIAGIVVAALVCGTIAFLTLIERHLSVIAAAARQSEGQ</sequence>
<dbReference type="KEGG" id="rga:RGR602_CH02440"/>
<feature type="transmembrane region" description="Helical" evidence="2">
    <location>
        <begin position="82"/>
        <end position="104"/>
    </location>
</feature>
<feature type="transmembrane region" description="Helical" evidence="2">
    <location>
        <begin position="110"/>
        <end position="136"/>
    </location>
</feature>
<reference evidence="3 4" key="1">
    <citation type="submission" date="2013-11" db="EMBL/GenBank/DDBJ databases">
        <title>Complete genome sequence of Rhizobium gallicum bv. gallicum R602.</title>
        <authorList>
            <person name="Bustos P."/>
            <person name="Santamaria R.I."/>
            <person name="Lozano L."/>
            <person name="Acosta J.L."/>
            <person name="Ormeno-Orrillo E."/>
            <person name="Rogel M.A."/>
            <person name="Romero D."/>
            <person name="Cevallos M.A."/>
            <person name="Martinez-Romero E."/>
            <person name="Gonzalez V."/>
        </authorList>
    </citation>
    <scope>NUCLEOTIDE SEQUENCE [LARGE SCALE GENOMIC DNA]</scope>
    <source>
        <strain evidence="3 4">R602</strain>
    </source>
</reference>
<accession>A0A0B4X4X0</accession>
<dbReference type="AlphaFoldDB" id="A0A0B4X4X0"/>
<dbReference type="EMBL" id="CP006877">
    <property type="protein sequence ID" value="AJD41765.1"/>
    <property type="molecule type" value="Genomic_DNA"/>
</dbReference>
<feature type="region of interest" description="Disordered" evidence="1">
    <location>
        <begin position="1"/>
        <end position="22"/>
    </location>
</feature>
<keyword evidence="4" id="KW-1185">Reference proteome</keyword>
<keyword evidence="2" id="KW-1133">Transmembrane helix</keyword>
<proteinExistence type="predicted"/>
<evidence type="ECO:0000313" key="3">
    <source>
        <dbReference type="EMBL" id="AJD41765.1"/>
    </source>
</evidence>
<dbReference type="Proteomes" id="UP000031368">
    <property type="component" value="Chromosome"/>
</dbReference>
<evidence type="ECO:0000313" key="4">
    <source>
        <dbReference type="Proteomes" id="UP000031368"/>
    </source>
</evidence>
<gene>
    <name evidence="3" type="ORF">RGR602_CH02440</name>
</gene>
<protein>
    <submittedName>
        <fullName evidence="3">Uncharacterized protein</fullName>
    </submittedName>
</protein>
<evidence type="ECO:0000256" key="1">
    <source>
        <dbReference type="SAM" id="MobiDB-lite"/>
    </source>
</evidence>
<name>A0A0B4X4X0_9HYPH</name>